<proteinExistence type="evidence at transcript level"/>
<evidence type="ECO:0000313" key="7">
    <source>
        <dbReference type="EMBL" id="QBM79447.1"/>
    </source>
</evidence>
<dbReference type="CDD" id="cd13132">
    <property type="entry name" value="MATE_eukaryotic"/>
    <property type="match status" value="1"/>
</dbReference>
<keyword evidence="5 6" id="KW-0472">Membrane</keyword>
<feature type="transmembrane region" description="Helical" evidence="6">
    <location>
        <begin position="134"/>
        <end position="157"/>
    </location>
</feature>
<dbReference type="GO" id="GO:0015297">
    <property type="term" value="F:antiporter activity"/>
    <property type="evidence" value="ECO:0007669"/>
    <property type="project" value="InterPro"/>
</dbReference>
<evidence type="ECO:0000256" key="3">
    <source>
        <dbReference type="ARBA" id="ARBA00022692"/>
    </source>
</evidence>
<evidence type="ECO:0000256" key="1">
    <source>
        <dbReference type="ARBA" id="ARBA00004141"/>
    </source>
</evidence>
<evidence type="ECO:0000256" key="5">
    <source>
        <dbReference type="ARBA" id="ARBA00023136"/>
    </source>
</evidence>
<sequence>MFFKPDFHYLSFIYPVFIFITKNERFVLTLSMEEALLAGGERVSAPTWRLFVEELKKVSYIAAPMVVVTVSQTLSRVASMMMVGQLGELALSGAAVATSLAHITGLSLLFGMASALETLCGQAFGAGQYKKLGTYTYASIICLLVVSLPISLLWIFMDRLLIFIGQDPSISIEAGKYATWLIPALFPYAILQSLIRYLQTQSLILPMLWSSVSALIFHVPVCWILVFKLELGIAGAAVTIGLSYWFNVILLVLYVKFSSTCKKTRAPFCKDILPSMREFSGLAVPSAVMVCLEWWSCEIIVLLSGLLPNPQLETSVLSICLLVGSLHYFIPYSIGAAASTRVSNELGAGCPDRARASVWAANVLSIAEAIVACTILLCCRRFLGYAFSNEKEVVDYLGDMTPFVCLLLAMDCIQAVLSGVARGSGWQHVGAYVNLGSYYLVGLPIAVVLGFVLHLRGKGLWLGLNMGSIVQSILLSLVTCSMNWKKQVSSAFPSTSNIFPGFIEIYITIVNNITGIDGSTKNV</sequence>
<feature type="transmembrane region" description="Helical" evidence="6">
    <location>
        <begin position="403"/>
        <end position="420"/>
    </location>
</feature>
<evidence type="ECO:0000256" key="4">
    <source>
        <dbReference type="ARBA" id="ARBA00022989"/>
    </source>
</evidence>
<feature type="transmembrane region" description="Helical" evidence="6">
    <location>
        <begin position="90"/>
        <end position="113"/>
    </location>
</feature>
<organism evidence="7">
    <name type="scientific">Rehmannia glutinosa</name>
    <name type="common">Chinese foxglove</name>
    <dbReference type="NCBI Taxonomy" id="99300"/>
    <lineage>
        <taxon>Eukaryota</taxon>
        <taxon>Viridiplantae</taxon>
        <taxon>Streptophyta</taxon>
        <taxon>Embryophyta</taxon>
        <taxon>Tracheophyta</taxon>
        <taxon>Spermatophyta</taxon>
        <taxon>Magnoliopsida</taxon>
        <taxon>eudicotyledons</taxon>
        <taxon>Gunneridae</taxon>
        <taxon>Pentapetalae</taxon>
        <taxon>asterids</taxon>
        <taxon>lamiids</taxon>
        <taxon>Lamiales</taxon>
        <taxon>Orobanchaceae</taxon>
        <taxon>Rehmannieae</taxon>
        <taxon>Rehmannia</taxon>
    </lineage>
</organism>
<feature type="transmembrane region" description="Helical" evidence="6">
    <location>
        <begin position="459"/>
        <end position="480"/>
    </location>
</feature>
<dbReference type="GO" id="GO:0042910">
    <property type="term" value="F:xenobiotic transmembrane transporter activity"/>
    <property type="evidence" value="ECO:0007669"/>
    <property type="project" value="InterPro"/>
</dbReference>
<protein>
    <recommendedName>
        <fullName evidence="6">Protein DETOXIFICATION</fullName>
    </recommendedName>
    <alternativeName>
        <fullName evidence="6">Multidrug and toxic compound extrusion protein</fullName>
    </alternativeName>
</protein>
<comment type="similarity">
    <text evidence="2 6">Belongs to the multi antimicrobial extrusion (MATE) (TC 2.A.66.1) family.</text>
</comment>
<feature type="transmembrane region" description="Helical" evidence="6">
    <location>
        <begin position="359"/>
        <end position="383"/>
    </location>
</feature>
<dbReference type="InterPro" id="IPR002528">
    <property type="entry name" value="MATE_fam"/>
</dbReference>
<accession>A0A482ERZ6</accession>
<evidence type="ECO:0000256" key="2">
    <source>
        <dbReference type="ARBA" id="ARBA00010199"/>
    </source>
</evidence>
<keyword evidence="4 6" id="KW-1133">Transmembrane helix</keyword>
<feature type="transmembrane region" description="Helical" evidence="6">
    <location>
        <begin position="177"/>
        <end position="195"/>
    </location>
</feature>
<name>A0A482ERZ6_REHGL</name>
<dbReference type="SMR" id="A0A482ERZ6"/>
<dbReference type="InterPro" id="IPR045069">
    <property type="entry name" value="MATE_euk"/>
</dbReference>
<dbReference type="AlphaFoldDB" id="A0A482ERZ6"/>
<dbReference type="NCBIfam" id="TIGR00797">
    <property type="entry name" value="matE"/>
    <property type="match status" value="1"/>
</dbReference>
<feature type="transmembrane region" description="Helical" evidence="6">
    <location>
        <begin position="432"/>
        <end position="453"/>
    </location>
</feature>
<dbReference type="GO" id="GO:0016020">
    <property type="term" value="C:membrane"/>
    <property type="evidence" value="ECO:0007669"/>
    <property type="project" value="UniProtKB-SubCell"/>
</dbReference>
<reference evidence="7" key="1">
    <citation type="submission" date="2018-11" db="EMBL/GenBank/DDBJ databases">
        <authorList>
            <person name="Yang Y.H."/>
            <person name="Li M.J."/>
            <person name="Zhang Z.Y."/>
        </authorList>
    </citation>
    <scope>NUCLEOTIDE SEQUENCE</scope>
</reference>
<feature type="transmembrane region" description="Helical" evidence="6">
    <location>
        <begin position="233"/>
        <end position="255"/>
    </location>
</feature>
<dbReference type="EMBL" id="MK120929">
    <property type="protein sequence ID" value="QBM79447.1"/>
    <property type="molecule type" value="mRNA"/>
</dbReference>
<keyword evidence="3 6" id="KW-0812">Transmembrane</keyword>
<dbReference type="Pfam" id="PF01554">
    <property type="entry name" value="MatE"/>
    <property type="match status" value="2"/>
</dbReference>
<dbReference type="PANTHER" id="PTHR11206">
    <property type="entry name" value="MULTIDRUG RESISTANCE PROTEIN"/>
    <property type="match status" value="1"/>
</dbReference>
<dbReference type="GO" id="GO:1990961">
    <property type="term" value="P:xenobiotic detoxification by transmembrane export across the plasma membrane"/>
    <property type="evidence" value="ECO:0007669"/>
    <property type="project" value="InterPro"/>
</dbReference>
<feature type="transmembrane region" description="Helical" evidence="6">
    <location>
        <begin position="207"/>
        <end position="227"/>
    </location>
</feature>
<comment type="subcellular location">
    <subcellularLocation>
        <location evidence="1">Membrane</location>
        <topology evidence="1">Multi-pass membrane protein</topology>
    </subcellularLocation>
</comment>
<comment type="caution">
    <text evidence="6">Lacks conserved residue(s) required for the propagation of feature annotation.</text>
</comment>
<evidence type="ECO:0000256" key="6">
    <source>
        <dbReference type="RuleBase" id="RU004914"/>
    </source>
</evidence>